<sequence length="63" mass="7311">MFLESKTKDYLHDNRPISKSFYLRPTVLGLVVGSIKEGITPITKYPLDSNDMPMRYYKIGKED</sequence>
<dbReference type="AlphaFoldDB" id="A0A6H1ZLR4"/>
<evidence type="ECO:0000313" key="2">
    <source>
        <dbReference type="EMBL" id="QJA75980.1"/>
    </source>
</evidence>
<dbReference type="EMBL" id="MT142572">
    <property type="protein sequence ID" value="QJA85414.1"/>
    <property type="molecule type" value="Genomic_DNA"/>
</dbReference>
<protein>
    <submittedName>
        <fullName evidence="1">Uncharacterized protein</fullName>
    </submittedName>
</protein>
<evidence type="ECO:0000313" key="1">
    <source>
        <dbReference type="EMBL" id="QJA48866.1"/>
    </source>
</evidence>
<dbReference type="EMBL" id="MT142197">
    <property type="protein sequence ID" value="QJA75980.1"/>
    <property type="molecule type" value="Genomic_DNA"/>
</dbReference>
<proteinExistence type="predicted"/>
<dbReference type="EMBL" id="MT144974">
    <property type="protein sequence ID" value="QJI02102.1"/>
    <property type="molecule type" value="Genomic_DNA"/>
</dbReference>
<reference evidence="1" key="1">
    <citation type="submission" date="2020-03" db="EMBL/GenBank/DDBJ databases">
        <title>The deep terrestrial virosphere.</title>
        <authorList>
            <person name="Holmfeldt K."/>
            <person name="Nilsson E."/>
            <person name="Simone D."/>
            <person name="Lopez-Fernandez M."/>
            <person name="Wu X."/>
            <person name="de Brujin I."/>
            <person name="Lundin D."/>
            <person name="Andersson A."/>
            <person name="Bertilsson S."/>
            <person name="Dopson M."/>
        </authorList>
    </citation>
    <scope>NUCLEOTIDE SEQUENCE</scope>
    <source>
        <strain evidence="2">MM415A01615</strain>
        <strain evidence="3">MM415B02225</strain>
        <strain evidence="1">TM448A01175</strain>
        <strain evidence="4">TM448B02923</strain>
    </source>
</reference>
<evidence type="ECO:0000313" key="3">
    <source>
        <dbReference type="EMBL" id="QJA85414.1"/>
    </source>
</evidence>
<gene>
    <name evidence="2" type="ORF">MM415A01615_0007</name>
    <name evidence="3" type="ORF">MM415B02225_0013</name>
    <name evidence="1" type="ORF">TM448A01175_0021</name>
    <name evidence="4" type="ORF">TM448B02923_0015</name>
</gene>
<name>A0A6H1ZLR4_9ZZZZ</name>
<evidence type="ECO:0000313" key="4">
    <source>
        <dbReference type="EMBL" id="QJI02102.1"/>
    </source>
</evidence>
<dbReference type="EMBL" id="MT144106">
    <property type="protein sequence ID" value="QJA48866.1"/>
    <property type="molecule type" value="Genomic_DNA"/>
</dbReference>
<accession>A0A6H1ZLR4</accession>
<organism evidence="1">
    <name type="scientific">viral metagenome</name>
    <dbReference type="NCBI Taxonomy" id="1070528"/>
    <lineage>
        <taxon>unclassified sequences</taxon>
        <taxon>metagenomes</taxon>
        <taxon>organismal metagenomes</taxon>
    </lineage>
</organism>